<reference evidence="2" key="1">
    <citation type="submission" date="2023-05" db="EMBL/GenBank/DDBJ databases">
        <authorList>
            <person name="Huff M."/>
        </authorList>
    </citation>
    <scope>NUCLEOTIDE SEQUENCE</scope>
</reference>
<organism evidence="2 3">
    <name type="scientific">Fraxinus pennsylvanica</name>
    <dbReference type="NCBI Taxonomy" id="56036"/>
    <lineage>
        <taxon>Eukaryota</taxon>
        <taxon>Viridiplantae</taxon>
        <taxon>Streptophyta</taxon>
        <taxon>Embryophyta</taxon>
        <taxon>Tracheophyta</taxon>
        <taxon>Spermatophyta</taxon>
        <taxon>Magnoliopsida</taxon>
        <taxon>eudicotyledons</taxon>
        <taxon>Gunneridae</taxon>
        <taxon>Pentapetalae</taxon>
        <taxon>asterids</taxon>
        <taxon>lamiids</taxon>
        <taxon>Lamiales</taxon>
        <taxon>Oleaceae</taxon>
        <taxon>Oleeae</taxon>
        <taxon>Fraxinus</taxon>
    </lineage>
</organism>
<evidence type="ECO:0000256" key="1">
    <source>
        <dbReference type="SAM" id="MobiDB-lite"/>
    </source>
</evidence>
<keyword evidence="3" id="KW-1185">Reference proteome</keyword>
<protein>
    <submittedName>
        <fullName evidence="2">Uncharacterized protein</fullName>
    </submittedName>
</protein>
<evidence type="ECO:0000313" key="3">
    <source>
        <dbReference type="Proteomes" id="UP000834106"/>
    </source>
</evidence>
<dbReference type="Proteomes" id="UP000834106">
    <property type="component" value="Chromosome 5"/>
</dbReference>
<sequence length="107" mass="10942">MILGGGGGYQGDLGGRGGGGGGGGRGGGSGREGDWRCPNPGEFNDTINGFNDDGWSILNCDDAQGIAVAVNSSKNLSSDTNTVFFFGGILRVKASMLLQMDKLHVLF</sequence>
<dbReference type="AlphaFoldDB" id="A0AAD1YZX4"/>
<evidence type="ECO:0000313" key="2">
    <source>
        <dbReference type="EMBL" id="CAI9760576.1"/>
    </source>
</evidence>
<name>A0AAD1YZX4_9LAMI</name>
<gene>
    <name evidence="2" type="ORF">FPE_LOCUS8006</name>
</gene>
<feature type="compositionally biased region" description="Gly residues" evidence="1">
    <location>
        <begin position="1"/>
        <end position="30"/>
    </location>
</feature>
<accession>A0AAD1YZX4</accession>
<proteinExistence type="predicted"/>
<dbReference type="EMBL" id="OU503040">
    <property type="protein sequence ID" value="CAI9760576.1"/>
    <property type="molecule type" value="Genomic_DNA"/>
</dbReference>
<feature type="region of interest" description="Disordered" evidence="1">
    <location>
        <begin position="1"/>
        <end position="40"/>
    </location>
</feature>